<name>A0AAV4TY03_CAEEX</name>
<keyword evidence="2" id="KW-1185">Reference proteome</keyword>
<dbReference type="AlphaFoldDB" id="A0AAV4TY03"/>
<organism evidence="1 2">
    <name type="scientific">Caerostris extrusa</name>
    <name type="common">Bark spider</name>
    <name type="synonym">Caerostris bankana</name>
    <dbReference type="NCBI Taxonomy" id="172846"/>
    <lineage>
        <taxon>Eukaryota</taxon>
        <taxon>Metazoa</taxon>
        <taxon>Ecdysozoa</taxon>
        <taxon>Arthropoda</taxon>
        <taxon>Chelicerata</taxon>
        <taxon>Arachnida</taxon>
        <taxon>Araneae</taxon>
        <taxon>Araneomorphae</taxon>
        <taxon>Entelegynae</taxon>
        <taxon>Araneoidea</taxon>
        <taxon>Araneidae</taxon>
        <taxon>Caerostris</taxon>
    </lineage>
</organism>
<proteinExistence type="predicted"/>
<gene>
    <name evidence="1" type="ORF">CEXT_127171</name>
</gene>
<dbReference type="EMBL" id="BPLR01011949">
    <property type="protein sequence ID" value="GIY50167.1"/>
    <property type="molecule type" value="Genomic_DNA"/>
</dbReference>
<dbReference type="Proteomes" id="UP001054945">
    <property type="component" value="Unassembled WGS sequence"/>
</dbReference>
<evidence type="ECO:0000313" key="2">
    <source>
        <dbReference type="Proteomes" id="UP001054945"/>
    </source>
</evidence>
<sequence length="81" mass="9247">MVIALKKNSFQQFSGIINHPLMTFEEKSVDDLIGPAVMARIKRCGSMLSQAIYREALIFLQKRSHRSSAIKDRTMQIIYAC</sequence>
<reference evidence="1 2" key="1">
    <citation type="submission" date="2021-06" db="EMBL/GenBank/DDBJ databases">
        <title>Caerostris extrusa draft genome.</title>
        <authorList>
            <person name="Kono N."/>
            <person name="Arakawa K."/>
        </authorList>
    </citation>
    <scope>NUCLEOTIDE SEQUENCE [LARGE SCALE GENOMIC DNA]</scope>
</reference>
<protein>
    <submittedName>
        <fullName evidence="1">Uncharacterized protein</fullName>
    </submittedName>
</protein>
<comment type="caution">
    <text evidence="1">The sequence shown here is derived from an EMBL/GenBank/DDBJ whole genome shotgun (WGS) entry which is preliminary data.</text>
</comment>
<evidence type="ECO:0000313" key="1">
    <source>
        <dbReference type="EMBL" id="GIY50167.1"/>
    </source>
</evidence>
<accession>A0AAV4TY03</accession>